<evidence type="ECO:0000313" key="2">
    <source>
        <dbReference type="EMBL" id="RAV99270.1"/>
    </source>
</evidence>
<comment type="caution">
    <text evidence="2">The sequence shown here is derived from an EMBL/GenBank/DDBJ whole genome shotgun (WGS) entry which is preliminary data.</text>
</comment>
<accession>A0A364XXY0</accession>
<keyword evidence="3" id="KW-1185">Reference proteome</keyword>
<keyword evidence="1" id="KW-0812">Transmembrane</keyword>
<dbReference type="Proteomes" id="UP000251889">
    <property type="component" value="Unassembled WGS sequence"/>
</dbReference>
<organism evidence="2 3">
    <name type="scientific">Pseudochryseolinea flava</name>
    <dbReference type="NCBI Taxonomy" id="2059302"/>
    <lineage>
        <taxon>Bacteria</taxon>
        <taxon>Pseudomonadati</taxon>
        <taxon>Bacteroidota</taxon>
        <taxon>Cytophagia</taxon>
        <taxon>Cytophagales</taxon>
        <taxon>Fulvivirgaceae</taxon>
        <taxon>Pseudochryseolinea</taxon>
    </lineage>
</organism>
<feature type="transmembrane region" description="Helical" evidence="1">
    <location>
        <begin position="65"/>
        <end position="84"/>
    </location>
</feature>
<keyword evidence="1" id="KW-1133">Transmembrane helix</keyword>
<protein>
    <submittedName>
        <fullName evidence="2">Uncharacterized protein</fullName>
    </submittedName>
</protein>
<evidence type="ECO:0000256" key="1">
    <source>
        <dbReference type="SAM" id="Phobius"/>
    </source>
</evidence>
<evidence type="ECO:0000313" key="3">
    <source>
        <dbReference type="Proteomes" id="UP000251889"/>
    </source>
</evidence>
<dbReference type="EMBL" id="QMFY01000012">
    <property type="protein sequence ID" value="RAV99270.1"/>
    <property type="molecule type" value="Genomic_DNA"/>
</dbReference>
<feature type="transmembrane region" description="Helical" evidence="1">
    <location>
        <begin position="28"/>
        <end position="53"/>
    </location>
</feature>
<dbReference type="AlphaFoldDB" id="A0A364XXY0"/>
<gene>
    <name evidence="2" type="ORF">DQQ10_20475</name>
</gene>
<sequence length="98" mass="10441">MISTKSSGAPNKILNAASPFKNNMRVKFLLLVVSRTLFAIIIIISLVVVYFVLMSSPATKGISKLDLANAAIVLSSLALGKGIVDFLLKFVLSNDGDD</sequence>
<reference evidence="2 3" key="1">
    <citation type="submission" date="2018-06" db="EMBL/GenBank/DDBJ databases">
        <title>Chryseolinea flavus sp. nov., a member of the phylum Bacteroidetes isolated from soil.</title>
        <authorList>
            <person name="Li Y."/>
            <person name="Wang J."/>
        </authorList>
    </citation>
    <scope>NUCLEOTIDE SEQUENCE [LARGE SCALE GENOMIC DNA]</scope>
    <source>
        <strain evidence="2 3">SDU1-6</strain>
    </source>
</reference>
<proteinExistence type="predicted"/>
<keyword evidence="1" id="KW-0472">Membrane</keyword>
<name>A0A364XXY0_9BACT</name>